<name>A0A7Y9IB97_9ACTN</name>
<dbReference type="Proteomes" id="UP000569914">
    <property type="component" value="Unassembled WGS sequence"/>
</dbReference>
<gene>
    <name evidence="6" type="ORF">BKA15_004458</name>
</gene>
<dbReference type="GO" id="GO:0004553">
    <property type="term" value="F:hydrolase activity, hydrolyzing O-glycosyl compounds"/>
    <property type="evidence" value="ECO:0007669"/>
    <property type="project" value="InterPro"/>
</dbReference>
<dbReference type="InterPro" id="IPR023296">
    <property type="entry name" value="Glyco_hydro_beta-prop_sf"/>
</dbReference>
<proteinExistence type="inferred from homology"/>
<dbReference type="RefSeq" id="WP_179754399.1">
    <property type="nucleotide sequence ID" value="NZ_JACCBU010000001.1"/>
</dbReference>
<dbReference type="InterPro" id="IPR006710">
    <property type="entry name" value="Glyco_hydro_43"/>
</dbReference>
<dbReference type="InterPro" id="IPR050727">
    <property type="entry name" value="GH43_arabinanases"/>
</dbReference>
<dbReference type="EMBL" id="JACCBU010000001">
    <property type="protein sequence ID" value="NYE73129.1"/>
    <property type="molecule type" value="Genomic_DNA"/>
</dbReference>
<evidence type="ECO:0000256" key="1">
    <source>
        <dbReference type="ARBA" id="ARBA00004834"/>
    </source>
</evidence>
<reference evidence="6 7" key="1">
    <citation type="submission" date="2020-07" db="EMBL/GenBank/DDBJ databases">
        <title>Sequencing the genomes of 1000 actinobacteria strains.</title>
        <authorList>
            <person name="Klenk H.-P."/>
        </authorList>
    </citation>
    <scope>NUCLEOTIDE SEQUENCE [LARGE SCALE GENOMIC DNA]</scope>
    <source>
        <strain evidence="6 7">DSM 22083</strain>
    </source>
</reference>
<accession>A0A7Y9IB97</accession>
<organism evidence="6 7">
    <name type="scientific">Microlunatus parietis</name>
    <dbReference type="NCBI Taxonomy" id="682979"/>
    <lineage>
        <taxon>Bacteria</taxon>
        <taxon>Bacillati</taxon>
        <taxon>Actinomycetota</taxon>
        <taxon>Actinomycetes</taxon>
        <taxon>Propionibacteriales</taxon>
        <taxon>Propionibacteriaceae</taxon>
        <taxon>Microlunatus</taxon>
    </lineage>
</organism>
<dbReference type="Pfam" id="PF04616">
    <property type="entry name" value="Glyco_hydro_43"/>
    <property type="match status" value="1"/>
</dbReference>
<dbReference type="SUPFAM" id="SSF75005">
    <property type="entry name" value="Arabinanase/levansucrase/invertase"/>
    <property type="match status" value="1"/>
</dbReference>
<comment type="pathway">
    <text evidence="1">Glycan metabolism; L-arabinan degradation.</text>
</comment>
<dbReference type="GO" id="GO:0005975">
    <property type="term" value="P:carbohydrate metabolic process"/>
    <property type="evidence" value="ECO:0007669"/>
    <property type="project" value="InterPro"/>
</dbReference>
<comment type="similarity">
    <text evidence="2 5">Belongs to the glycosyl hydrolase 43 family.</text>
</comment>
<evidence type="ECO:0000256" key="5">
    <source>
        <dbReference type="RuleBase" id="RU361187"/>
    </source>
</evidence>
<dbReference type="PANTHER" id="PTHR43301:SF3">
    <property type="entry name" value="ARABINAN ENDO-1,5-ALPHA-L-ARABINOSIDASE A-RELATED"/>
    <property type="match status" value="1"/>
</dbReference>
<evidence type="ECO:0000256" key="2">
    <source>
        <dbReference type="ARBA" id="ARBA00009865"/>
    </source>
</evidence>
<evidence type="ECO:0000313" key="7">
    <source>
        <dbReference type="Proteomes" id="UP000569914"/>
    </source>
</evidence>
<evidence type="ECO:0008006" key="8">
    <source>
        <dbReference type="Google" id="ProtNLM"/>
    </source>
</evidence>
<keyword evidence="7" id="KW-1185">Reference proteome</keyword>
<dbReference type="PANTHER" id="PTHR43301">
    <property type="entry name" value="ARABINAN ENDO-1,5-ALPHA-L-ARABINOSIDASE"/>
    <property type="match status" value="1"/>
</dbReference>
<dbReference type="CDD" id="cd08981">
    <property type="entry name" value="GH43_Bt1873-like"/>
    <property type="match status" value="1"/>
</dbReference>
<keyword evidence="3 5" id="KW-0378">Hydrolase</keyword>
<dbReference type="Gene3D" id="2.115.10.20">
    <property type="entry name" value="Glycosyl hydrolase domain, family 43"/>
    <property type="match status" value="1"/>
</dbReference>
<protein>
    <recommendedName>
        <fullName evidence="8">Glycosyl hydrolases family 43</fullName>
    </recommendedName>
</protein>
<sequence length="340" mass="37869">MSPSAEPGYPLRLPEMPLHDPCVVVDQKTEHYHLYTANVSSLTGEDGTGTMVYRSRNLRDWTEPAVVFRTEPGMWATDGAWAPEVHEYGGRYYLFTTLHNRDKPLPVPPPGPYGMPVQLENYQRGTIIAVSDSLLGPFRPLQDRPAGPENFMHLDGTLYVDPSGRPWMVYAHEWLQKIDGTIEAVPLEADLSRAAGDPIHLFKGSDATWIGEELPAPSTGQLAPYVTDGPQLYRAPSGALIMLWSTYEKNTNGEQVGGRYVQTYAVANSGELAGPWFQHRPLVRQDSGHGMIFTTLGPDSRPLLILHRPFTNARGKIYEIDFVGSELRLGRQRTDLDSGR</sequence>
<evidence type="ECO:0000256" key="4">
    <source>
        <dbReference type="ARBA" id="ARBA00023295"/>
    </source>
</evidence>
<keyword evidence="4 5" id="KW-0326">Glycosidase</keyword>
<dbReference type="AlphaFoldDB" id="A0A7Y9IB97"/>
<evidence type="ECO:0000256" key="3">
    <source>
        <dbReference type="ARBA" id="ARBA00022801"/>
    </source>
</evidence>
<comment type="caution">
    <text evidence="6">The sequence shown here is derived from an EMBL/GenBank/DDBJ whole genome shotgun (WGS) entry which is preliminary data.</text>
</comment>
<evidence type="ECO:0000313" key="6">
    <source>
        <dbReference type="EMBL" id="NYE73129.1"/>
    </source>
</evidence>